<evidence type="ECO:0000313" key="2">
    <source>
        <dbReference type="EMBL" id="CAN61756.1"/>
    </source>
</evidence>
<dbReference type="EMBL" id="AM470482">
    <property type="protein sequence ID" value="CAN61756.1"/>
    <property type="molecule type" value="Genomic_DNA"/>
</dbReference>
<proteinExistence type="predicted"/>
<organism evidence="2">
    <name type="scientific">Vitis vinifera</name>
    <name type="common">Grape</name>
    <dbReference type="NCBI Taxonomy" id="29760"/>
    <lineage>
        <taxon>Eukaryota</taxon>
        <taxon>Viridiplantae</taxon>
        <taxon>Streptophyta</taxon>
        <taxon>Embryophyta</taxon>
        <taxon>Tracheophyta</taxon>
        <taxon>Spermatophyta</taxon>
        <taxon>Magnoliopsida</taxon>
        <taxon>eudicotyledons</taxon>
        <taxon>Gunneridae</taxon>
        <taxon>Pentapetalae</taxon>
        <taxon>rosids</taxon>
        <taxon>Vitales</taxon>
        <taxon>Vitaceae</taxon>
        <taxon>Viteae</taxon>
        <taxon>Vitis</taxon>
    </lineage>
</organism>
<feature type="region of interest" description="Disordered" evidence="1">
    <location>
        <begin position="178"/>
        <end position="206"/>
    </location>
</feature>
<name>A5BTG0_VITVI</name>
<protein>
    <submittedName>
        <fullName evidence="2">Uncharacterized protein</fullName>
    </submittedName>
</protein>
<dbReference type="AlphaFoldDB" id="A5BTG0"/>
<gene>
    <name evidence="2" type="ORF">VITISV_042023</name>
</gene>
<evidence type="ECO:0000256" key="1">
    <source>
        <dbReference type="SAM" id="MobiDB-lite"/>
    </source>
</evidence>
<accession>A5BTG0</accession>
<reference evidence="2" key="1">
    <citation type="journal article" date="2007" name="PLoS ONE">
        <title>The first genome sequence of an elite grapevine cultivar (Pinot noir Vitis vinifera L.): coping with a highly heterozygous genome.</title>
        <authorList>
            <person name="Velasco R."/>
            <person name="Zharkikh A."/>
            <person name="Troggio M."/>
            <person name="Cartwright D.A."/>
            <person name="Cestaro A."/>
            <person name="Pruss D."/>
            <person name="Pindo M."/>
            <person name="FitzGerald L.M."/>
            <person name="Vezzulli S."/>
            <person name="Reid J."/>
            <person name="Malacarne G."/>
            <person name="Iliev D."/>
            <person name="Coppola G."/>
            <person name="Wardell B."/>
            <person name="Micheletti D."/>
            <person name="Macalma T."/>
            <person name="Facci M."/>
            <person name="Mitchell J.T."/>
            <person name="Perazzolli M."/>
            <person name="Eldredge G."/>
            <person name="Gatto P."/>
            <person name="Oyzerski R."/>
            <person name="Moretto M."/>
            <person name="Gutin N."/>
            <person name="Stefanini M."/>
            <person name="Chen Y."/>
            <person name="Segala C."/>
            <person name="Davenport C."/>
            <person name="Dematte L."/>
            <person name="Mraz A."/>
            <person name="Battilana J."/>
            <person name="Stormo K."/>
            <person name="Costa F."/>
            <person name="Tao Q."/>
            <person name="Si-Ammour A."/>
            <person name="Harkins T."/>
            <person name="Lackey A."/>
            <person name="Perbost C."/>
            <person name="Taillon B."/>
            <person name="Stella A."/>
            <person name="Solovyev V."/>
            <person name="Fawcett J.A."/>
            <person name="Sterck L."/>
            <person name="Vandepoele K."/>
            <person name="Grando S.M."/>
            <person name="Toppo S."/>
            <person name="Moser C."/>
            <person name="Lanchbury J."/>
            <person name="Bogden R."/>
            <person name="Skolnick M."/>
            <person name="Sgaramella V."/>
            <person name="Bhatnagar S.K."/>
            <person name="Fontana P."/>
            <person name="Gutin A."/>
            <person name="Van de Peer Y."/>
            <person name="Salamini F."/>
            <person name="Viola R."/>
        </authorList>
    </citation>
    <scope>NUCLEOTIDE SEQUENCE</scope>
</reference>
<feature type="compositionally biased region" description="Polar residues" evidence="1">
    <location>
        <begin position="181"/>
        <end position="191"/>
    </location>
</feature>
<sequence>MVTMPPILGNLDCRAKPFCSELYFDMEAMRQQPDLRDSFGLLQMYHLERLMTHREFFYPRVAMDFYQSMTTQDVQGSILAERNSAEAAPLVPVPSRPAHLDQAQQDEHPTESIPSIPTAPSMPQAASIDPLATPPIPPTVSPLSQDFITISGLEFRGMIDISGPSEPRALAEETIPPAETITANVPPQATHETALEPSCSPEDPTP</sequence>
<feature type="region of interest" description="Disordered" evidence="1">
    <location>
        <begin position="86"/>
        <end position="143"/>
    </location>
</feature>